<evidence type="ECO:0000256" key="5">
    <source>
        <dbReference type="ARBA" id="ARBA00023237"/>
    </source>
</evidence>
<keyword evidence="5" id="KW-0998">Cell outer membrane</keyword>
<keyword evidence="8" id="KW-1185">Reference proteome</keyword>
<keyword evidence="3" id="KW-0732">Signal</keyword>
<evidence type="ECO:0000313" key="7">
    <source>
        <dbReference type="EMBL" id="MBE9668764.1"/>
    </source>
</evidence>
<dbReference type="Proteomes" id="UP000632774">
    <property type="component" value="Unassembled WGS sequence"/>
</dbReference>
<proteinExistence type="inferred from homology"/>
<reference evidence="7 8" key="1">
    <citation type="submission" date="2020-10" db="EMBL/GenBank/DDBJ databases">
        <title>Mucilaginibacter mali sp. nov., isolated from rhizosphere soil of apple orchard.</title>
        <authorList>
            <person name="Lee J.-S."/>
            <person name="Kim H.S."/>
            <person name="Kim J.-S."/>
        </authorList>
    </citation>
    <scope>NUCLEOTIDE SEQUENCE [LARGE SCALE GENOMIC DNA]</scope>
    <source>
        <strain evidence="7 8">KCTC 23157</strain>
    </source>
</reference>
<dbReference type="PROSITE" id="PS51257">
    <property type="entry name" value="PROKAR_LIPOPROTEIN"/>
    <property type="match status" value="1"/>
</dbReference>
<dbReference type="Pfam" id="PF07980">
    <property type="entry name" value="SusD_RagB"/>
    <property type="match status" value="1"/>
</dbReference>
<comment type="similarity">
    <text evidence="2">Belongs to the SusD family.</text>
</comment>
<dbReference type="Gene3D" id="1.25.40.390">
    <property type="match status" value="1"/>
</dbReference>
<protein>
    <submittedName>
        <fullName evidence="7">RagB/SusD family nutrient uptake outer membrane protein</fullName>
    </submittedName>
</protein>
<evidence type="ECO:0000256" key="2">
    <source>
        <dbReference type="ARBA" id="ARBA00006275"/>
    </source>
</evidence>
<feature type="domain" description="RagB/SusD" evidence="6">
    <location>
        <begin position="274"/>
        <end position="586"/>
    </location>
</feature>
<dbReference type="InterPro" id="IPR011990">
    <property type="entry name" value="TPR-like_helical_dom_sf"/>
</dbReference>
<sequence length="587" mass="65242">MKKKIYMALIGLITIGAVSCKKDYLNVTPPDKIDAQTFFNNATDLQVYTNDFYDLVPVSSGLVYTVYTDDASSDNILPLLATDRVKGARVTPVARGSGGWNFAALRSINYFLANYGKCPDAAAKQKYGGIARYFRAYFYYDKVKTFGDVPLYTHVLTADDPDLYRARDSRTVVMDTVLADINYAIANIPKTVQVNTITGYTALALKARICLFEGTWRKYHGIANYQTMLNEAVSAADALISSGAYKLYTAGGPATAYRDYFARIDQDATETILARDYNKTFPPTNGVNYFMTSATGGAYGIPKDMINTYLMKDGTRFTDIPNYQTKQFYDEMQNRDPRLTQTTAGPDFAAYGETAREPVNLSITTTGYRVIKALSTRDQWVSNGGYADFILFRYAEALLVYAEAKAELGTLTQADLDKSVNLLRARAGMPNMNMAAANASPDPFLLTQYPNVDKGANKGVILEIRRERRIEMFNEGLRWDDLMRWKEGKKIEQPLLGIYFPSLGAFDFNNDGKTDVYLHNGNASGAPTGTSSIVNVTQKALTNGTSGNFFPLKGITITFDENKDYLYPIPSEDITLNPKIVQNPGWK</sequence>
<evidence type="ECO:0000313" key="8">
    <source>
        <dbReference type="Proteomes" id="UP000632774"/>
    </source>
</evidence>
<gene>
    <name evidence="7" type="ORF">IRJ18_20520</name>
</gene>
<accession>A0ABR9XNR0</accession>
<evidence type="ECO:0000259" key="6">
    <source>
        <dbReference type="Pfam" id="PF07980"/>
    </source>
</evidence>
<dbReference type="SUPFAM" id="SSF48452">
    <property type="entry name" value="TPR-like"/>
    <property type="match status" value="1"/>
</dbReference>
<dbReference type="EMBL" id="JADFFM010000002">
    <property type="protein sequence ID" value="MBE9668764.1"/>
    <property type="molecule type" value="Genomic_DNA"/>
</dbReference>
<comment type="subcellular location">
    <subcellularLocation>
        <location evidence="1">Cell outer membrane</location>
    </subcellularLocation>
</comment>
<dbReference type="InterPro" id="IPR012944">
    <property type="entry name" value="SusD_RagB_dom"/>
</dbReference>
<dbReference type="RefSeq" id="WP_194108149.1">
    <property type="nucleotide sequence ID" value="NZ_JADFFM010000002.1"/>
</dbReference>
<comment type="caution">
    <text evidence="7">The sequence shown here is derived from an EMBL/GenBank/DDBJ whole genome shotgun (WGS) entry which is preliminary data.</text>
</comment>
<evidence type="ECO:0000256" key="1">
    <source>
        <dbReference type="ARBA" id="ARBA00004442"/>
    </source>
</evidence>
<evidence type="ECO:0000256" key="3">
    <source>
        <dbReference type="ARBA" id="ARBA00022729"/>
    </source>
</evidence>
<organism evidence="7 8">
    <name type="scientific">Mucilaginibacter boryungensis</name>
    <dbReference type="NCBI Taxonomy" id="768480"/>
    <lineage>
        <taxon>Bacteria</taxon>
        <taxon>Pseudomonadati</taxon>
        <taxon>Bacteroidota</taxon>
        <taxon>Sphingobacteriia</taxon>
        <taxon>Sphingobacteriales</taxon>
        <taxon>Sphingobacteriaceae</taxon>
        <taxon>Mucilaginibacter</taxon>
    </lineage>
</organism>
<name>A0ABR9XNR0_9SPHI</name>
<evidence type="ECO:0000256" key="4">
    <source>
        <dbReference type="ARBA" id="ARBA00023136"/>
    </source>
</evidence>
<keyword evidence="4" id="KW-0472">Membrane</keyword>